<evidence type="ECO:0000313" key="2">
    <source>
        <dbReference type="EMBL" id="CAG6398884.1"/>
    </source>
</evidence>
<evidence type="ECO:0000313" key="3">
    <source>
        <dbReference type="Proteomes" id="UP001152519"/>
    </source>
</evidence>
<dbReference type="Proteomes" id="UP001152519">
    <property type="component" value="Unassembled WGS sequence"/>
</dbReference>
<reference evidence="2" key="1">
    <citation type="submission" date="2021-05" db="EMBL/GenBank/DDBJ databases">
        <authorList>
            <person name="Arsene-Ploetze F."/>
        </authorList>
    </citation>
    <scope>NUCLEOTIDE SEQUENCE</scope>
    <source>
        <strain evidence="2">DSM 42138</strain>
    </source>
</reference>
<proteinExistence type="predicted"/>
<name>A0A9W4EBQ3_9ACTN</name>
<dbReference type="AlphaFoldDB" id="A0A9W4EBQ3"/>
<protein>
    <submittedName>
        <fullName evidence="2">Uncharacterized protein</fullName>
    </submittedName>
</protein>
<feature type="region of interest" description="Disordered" evidence="1">
    <location>
        <begin position="1"/>
        <end position="31"/>
    </location>
</feature>
<organism evidence="2 3">
    <name type="scientific">Actinacidiphila cocklensis</name>
    <dbReference type="NCBI Taxonomy" id="887465"/>
    <lineage>
        <taxon>Bacteria</taxon>
        <taxon>Bacillati</taxon>
        <taxon>Actinomycetota</taxon>
        <taxon>Actinomycetes</taxon>
        <taxon>Kitasatosporales</taxon>
        <taxon>Streptomycetaceae</taxon>
        <taxon>Actinacidiphila</taxon>
    </lineage>
</organism>
<gene>
    <name evidence="2" type="ORF">SCOCK_80039</name>
</gene>
<feature type="compositionally biased region" description="Gly residues" evidence="1">
    <location>
        <begin position="15"/>
        <end position="26"/>
    </location>
</feature>
<accession>A0A9W4EBQ3</accession>
<dbReference type="EMBL" id="CAJSLV010000114">
    <property type="protein sequence ID" value="CAG6398884.1"/>
    <property type="molecule type" value="Genomic_DNA"/>
</dbReference>
<keyword evidence="3" id="KW-1185">Reference proteome</keyword>
<sequence length="60" mass="6100">MQESAWEPRPLGPSHGAGGGGGGGTQKRGHQVVIDVGKLLTRCAAVNHPTRLNTPTANAS</sequence>
<evidence type="ECO:0000256" key="1">
    <source>
        <dbReference type="SAM" id="MobiDB-lite"/>
    </source>
</evidence>
<comment type="caution">
    <text evidence="2">The sequence shown here is derived from an EMBL/GenBank/DDBJ whole genome shotgun (WGS) entry which is preliminary data.</text>
</comment>